<keyword evidence="2" id="KW-1185">Reference proteome</keyword>
<dbReference type="EMBL" id="MU274908">
    <property type="protein sequence ID" value="KAI0090428.1"/>
    <property type="molecule type" value="Genomic_DNA"/>
</dbReference>
<protein>
    <submittedName>
        <fullName evidence="1">Uncharacterized protein</fullName>
    </submittedName>
</protein>
<gene>
    <name evidence="1" type="ORF">BDY19DRAFT_940134</name>
</gene>
<organism evidence="1 2">
    <name type="scientific">Irpex rosettiformis</name>
    <dbReference type="NCBI Taxonomy" id="378272"/>
    <lineage>
        <taxon>Eukaryota</taxon>
        <taxon>Fungi</taxon>
        <taxon>Dikarya</taxon>
        <taxon>Basidiomycota</taxon>
        <taxon>Agaricomycotina</taxon>
        <taxon>Agaricomycetes</taxon>
        <taxon>Polyporales</taxon>
        <taxon>Irpicaceae</taxon>
        <taxon>Irpex</taxon>
    </lineage>
</organism>
<evidence type="ECO:0000313" key="1">
    <source>
        <dbReference type="EMBL" id="KAI0090428.1"/>
    </source>
</evidence>
<comment type="caution">
    <text evidence="1">The sequence shown here is derived from an EMBL/GenBank/DDBJ whole genome shotgun (WGS) entry which is preliminary data.</text>
</comment>
<dbReference type="Proteomes" id="UP001055072">
    <property type="component" value="Unassembled WGS sequence"/>
</dbReference>
<proteinExistence type="predicted"/>
<name>A0ACB8U888_9APHY</name>
<accession>A0ACB8U888</accession>
<evidence type="ECO:0000313" key="2">
    <source>
        <dbReference type="Proteomes" id="UP001055072"/>
    </source>
</evidence>
<sequence>MVADLLLLTATYVKTCSIRGYLTRSKMKLPITMLLFRGGTVCFSVNFFLGVVDLVFIISGNLALSGATTPLIIVLRSFVVANFLVNLREVYFGSDNDTTQLSCLRFACSCVGNIGAPLTLPGAFDDTMVSLPHKSLDPLTSGLIQAGQPESHVLVMMCGEDDSCFEGSREEERKMGASRVP</sequence>
<reference evidence="1" key="1">
    <citation type="journal article" date="2021" name="Environ. Microbiol.">
        <title>Gene family expansions and transcriptome signatures uncover fungal adaptations to wood decay.</title>
        <authorList>
            <person name="Hage H."/>
            <person name="Miyauchi S."/>
            <person name="Viragh M."/>
            <person name="Drula E."/>
            <person name="Min B."/>
            <person name="Chaduli D."/>
            <person name="Navarro D."/>
            <person name="Favel A."/>
            <person name="Norest M."/>
            <person name="Lesage-Meessen L."/>
            <person name="Balint B."/>
            <person name="Merenyi Z."/>
            <person name="de Eugenio L."/>
            <person name="Morin E."/>
            <person name="Martinez A.T."/>
            <person name="Baldrian P."/>
            <person name="Stursova M."/>
            <person name="Martinez M.J."/>
            <person name="Novotny C."/>
            <person name="Magnuson J.K."/>
            <person name="Spatafora J.W."/>
            <person name="Maurice S."/>
            <person name="Pangilinan J."/>
            <person name="Andreopoulos W."/>
            <person name="LaButti K."/>
            <person name="Hundley H."/>
            <person name="Na H."/>
            <person name="Kuo A."/>
            <person name="Barry K."/>
            <person name="Lipzen A."/>
            <person name="Henrissat B."/>
            <person name="Riley R."/>
            <person name="Ahrendt S."/>
            <person name="Nagy L.G."/>
            <person name="Grigoriev I.V."/>
            <person name="Martin F."/>
            <person name="Rosso M.N."/>
        </authorList>
    </citation>
    <scope>NUCLEOTIDE SEQUENCE</scope>
    <source>
        <strain evidence="1">CBS 384.51</strain>
    </source>
</reference>